<proteinExistence type="predicted"/>
<sequence length="85" mass="10126">MEDLFKLHKQVTGPKWAKKIIRGIVMVTCWAMWNVRNKKVFDNTTPKVVDVVALVKSLSFLWLKHRSSFNDIVWKDWAMFPLYML</sequence>
<gene>
    <name evidence="1" type="ORF">CTI12_AA561890</name>
</gene>
<keyword evidence="1" id="KW-0548">Nucleotidyltransferase</keyword>
<name>A0A2U1KUW3_ARTAN</name>
<dbReference type="AlphaFoldDB" id="A0A2U1KUW3"/>
<organism evidence="1 2">
    <name type="scientific">Artemisia annua</name>
    <name type="common">Sweet wormwood</name>
    <dbReference type="NCBI Taxonomy" id="35608"/>
    <lineage>
        <taxon>Eukaryota</taxon>
        <taxon>Viridiplantae</taxon>
        <taxon>Streptophyta</taxon>
        <taxon>Embryophyta</taxon>
        <taxon>Tracheophyta</taxon>
        <taxon>Spermatophyta</taxon>
        <taxon>Magnoliopsida</taxon>
        <taxon>eudicotyledons</taxon>
        <taxon>Gunneridae</taxon>
        <taxon>Pentapetalae</taxon>
        <taxon>asterids</taxon>
        <taxon>campanulids</taxon>
        <taxon>Asterales</taxon>
        <taxon>Asteraceae</taxon>
        <taxon>Asteroideae</taxon>
        <taxon>Anthemideae</taxon>
        <taxon>Artemisiinae</taxon>
        <taxon>Artemisia</taxon>
    </lineage>
</organism>
<dbReference type="GO" id="GO:0003964">
    <property type="term" value="F:RNA-directed DNA polymerase activity"/>
    <property type="evidence" value="ECO:0007669"/>
    <property type="project" value="UniProtKB-KW"/>
</dbReference>
<reference evidence="1 2" key="1">
    <citation type="journal article" date="2018" name="Mol. Plant">
        <title>The genome of Artemisia annua provides insight into the evolution of Asteraceae family and artemisinin biosynthesis.</title>
        <authorList>
            <person name="Shen Q."/>
            <person name="Zhang L."/>
            <person name="Liao Z."/>
            <person name="Wang S."/>
            <person name="Yan T."/>
            <person name="Shi P."/>
            <person name="Liu M."/>
            <person name="Fu X."/>
            <person name="Pan Q."/>
            <person name="Wang Y."/>
            <person name="Lv Z."/>
            <person name="Lu X."/>
            <person name="Zhang F."/>
            <person name="Jiang W."/>
            <person name="Ma Y."/>
            <person name="Chen M."/>
            <person name="Hao X."/>
            <person name="Li L."/>
            <person name="Tang Y."/>
            <person name="Lv G."/>
            <person name="Zhou Y."/>
            <person name="Sun X."/>
            <person name="Brodelius P.E."/>
            <person name="Rose J.K.C."/>
            <person name="Tang K."/>
        </authorList>
    </citation>
    <scope>NUCLEOTIDE SEQUENCE [LARGE SCALE GENOMIC DNA]</scope>
    <source>
        <strain evidence="2">cv. Huhao1</strain>
        <tissue evidence="1">Leaf</tissue>
    </source>
</reference>
<accession>A0A2U1KUW3</accession>
<evidence type="ECO:0000313" key="2">
    <source>
        <dbReference type="Proteomes" id="UP000245207"/>
    </source>
</evidence>
<dbReference type="Proteomes" id="UP000245207">
    <property type="component" value="Unassembled WGS sequence"/>
</dbReference>
<keyword evidence="1" id="KW-0695">RNA-directed DNA polymerase</keyword>
<comment type="caution">
    <text evidence="1">The sequence shown here is derived from an EMBL/GenBank/DDBJ whole genome shotgun (WGS) entry which is preliminary data.</text>
</comment>
<dbReference type="EMBL" id="PKPP01013723">
    <property type="protein sequence ID" value="PWA40539.1"/>
    <property type="molecule type" value="Genomic_DNA"/>
</dbReference>
<protein>
    <submittedName>
        <fullName evidence="1">RNA-directed DNA polymerase, eukaryota, Reverse transcriptase zinc-binding domain protein</fullName>
    </submittedName>
</protein>
<keyword evidence="2" id="KW-1185">Reference proteome</keyword>
<keyword evidence="1" id="KW-0808">Transferase</keyword>
<dbReference type="OrthoDB" id="1841377at2759"/>
<evidence type="ECO:0000313" key="1">
    <source>
        <dbReference type="EMBL" id="PWA40539.1"/>
    </source>
</evidence>